<dbReference type="NCBIfam" id="NF001899">
    <property type="entry name" value="PRK00654.1-2"/>
    <property type="match status" value="1"/>
</dbReference>
<dbReference type="EC" id="2.4.1.21" evidence="8"/>
<dbReference type="Pfam" id="PF08323">
    <property type="entry name" value="Glyco_transf_5"/>
    <property type="match status" value="1"/>
</dbReference>
<evidence type="ECO:0000256" key="8">
    <source>
        <dbReference type="HAMAP-Rule" id="MF_00484"/>
    </source>
</evidence>
<evidence type="ECO:0000313" key="12">
    <source>
        <dbReference type="Proteomes" id="UP001212602"/>
    </source>
</evidence>
<evidence type="ECO:0000256" key="1">
    <source>
        <dbReference type="ARBA" id="ARBA00001478"/>
    </source>
</evidence>
<evidence type="ECO:0000256" key="7">
    <source>
        <dbReference type="ARBA" id="ARBA00023056"/>
    </source>
</evidence>
<comment type="pathway">
    <text evidence="3 8">Glycan biosynthesis; glycogen biosynthesis.</text>
</comment>
<evidence type="ECO:0000313" key="11">
    <source>
        <dbReference type="EMBL" id="MDA7418225.1"/>
    </source>
</evidence>
<dbReference type="InterPro" id="IPR001296">
    <property type="entry name" value="Glyco_trans_1"/>
</dbReference>
<organism evidence="11 12">
    <name type="scientific">Xenophilus arseniciresistens</name>
    <dbReference type="NCBI Taxonomy" id="1283306"/>
    <lineage>
        <taxon>Bacteria</taxon>
        <taxon>Pseudomonadati</taxon>
        <taxon>Pseudomonadota</taxon>
        <taxon>Betaproteobacteria</taxon>
        <taxon>Burkholderiales</taxon>
        <taxon>Comamonadaceae</taxon>
        <taxon>Xenophilus</taxon>
    </lineage>
</organism>
<dbReference type="HAMAP" id="MF_00484">
    <property type="entry name" value="Glycogen_synth"/>
    <property type="match status" value="1"/>
</dbReference>
<feature type="binding site" evidence="8">
    <location>
        <position position="15"/>
    </location>
    <ligand>
        <name>ADP-alpha-D-glucose</name>
        <dbReference type="ChEBI" id="CHEBI:57498"/>
    </ligand>
</feature>
<dbReference type="RefSeq" id="WP_271429444.1">
    <property type="nucleotide sequence ID" value="NZ_JAQIPB010000009.1"/>
</dbReference>
<dbReference type="Pfam" id="PF00534">
    <property type="entry name" value="Glycos_transf_1"/>
    <property type="match status" value="1"/>
</dbReference>
<feature type="domain" description="Glycosyl transferase family 1" evidence="9">
    <location>
        <begin position="297"/>
        <end position="455"/>
    </location>
</feature>
<dbReference type="NCBIfam" id="TIGR02095">
    <property type="entry name" value="glgA"/>
    <property type="match status" value="1"/>
</dbReference>
<comment type="caution">
    <text evidence="11">The sequence shown here is derived from an EMBL/GenBank/DDBJ whole genome shotgun (WGS) entry which is preliminary data.</text>
</comment>
<dbReference type="Proteomes" id="UP001212602">
    <property type="component" value="Unassembled WGS sequence"/>
</dbReference>
<keyword evidence="5 8" id="KW-0328">Glycosyltransferase</keyword>
<dbReference type="AlphaFoldDB" id="A0AAE3N9N8"/>
<name>A0AAE3N9N8_9BURK</name>
<proteinExistence type="inferred from homology"/>
<gene>
    <name evidence="8 11" type="primary">glgA</name>
    <name evidence="11" type="ORF">PGB34_17810</name>
</gene>
<evidence type="ECO:0000256" key="6">
    <source>
        <dbReference type="ARBA" id="ARBA00022679"/>
    </source>
</evidence>
<evidence type="ECO:0000256" key="4">
    <source>
        <dbReference type="ARBA" id="ARBA00010281"/>
    </source>
</evidence>
<dbReference type="PANTHER" id="PTHR45825:SF11">
    <property type="entry name" value="ALPHA AMYLASE DOMAIN-CONTAINING PROTEIN"/>
    <property type="match status" value="1"/>
</dbReference>
<evidence type="ECO:0000256" key="5">
    <source>
        <dbReference type="ARBA" id="ARBA00022676"/>
    </source>
</evidence>
<comment type="function">
    <text evidence="2 8">Synthesizes alpha-1,4-glucan chains using ADP-glucose.</text>
</comment>
<dbReference type="GO" id="GO:0009011">
    <property type="term" value="F:alpha-1,4-glucan glucosyltransferase (ADP-glucose donor) activity"/>
    <property type="evidence" value="ECO:0007669"/>
    <property type="project" value="UniProtKB-UniRule"/>
</dbReference>
<evidence type="ECO:0000259" key="9">
    <source>
        <dbReference type="Pfam" id="PF00534"/>
    </source>
</evidence>
<protein>
    <recommendedName>
        <fullName evidence="8">Glycogen synthase</fullName>
        <ecNumber evidence="8">2.4.1.21</ecNumber>
    </recommendedName>
    <alternativeName>
        <fullName evidence="8">Starch [bacterial glycogen] synthase</fullName>
    </alternativeName>
</protein>
<keyword evidence="6 8" id="KW-0808">Transferase</keyword>
<dbReference type="PANTHER" id="PTHR45825">
    <property type="entry name" value="GRANULE-BOUND STARCH SYNTHASE 1, CHLOROPLASTIC/AMYLOPLASTIC"/>
    <property type="match status" value="1"/>
</dbReference>
<dbReference type="InterPro" id="IPR013534">
    <property type="entry name" value="Starch_synth_cat_dom"/>
</dbReference>
<dbReference type="EMBL" id="JAQIPB010000009">
    <property type="protein sequence ID" value="MDA7418225.1"/>
    <property type="molecule type" value="Genomic_DNA"/>
</dbReference>
<dbReference type="GO" id="GO:0005978">
    <property type="term" value="P:glycogen biosynthetic process"/>
    <property type="evidence" value="ECO:0007669"/>
    <property type="project" value="UniProtKB-UniRule"/>
</dbReference>
<reference evidence="11" key="1">
    <citation type="submission" date="2023-01" db="EMBL/GenBank/DDBJ databases">
        <title>Xenophilus mangrovi sp. nov., isolated from soil of Mangrove nature reserve.</title>
        <authorList>
            <person name="Xu S."/>
            <person name="Liu Z."/>
            <person name="Xu Y."/>
        </authorList>
    </citation>
    <scope>NUCLEOTIDE SEQUENCE</scope>
    <source>
        <strain evidence="11">YW8</strain>
    </source>
</reference>
<dbReference type="Gene3D" id="3.40.50.2000">
    <property type="entry name" value="Glycogen Phosphorylase B"/>
    <property type="match status" value="2"/>
</dbReference>
<accession>A0AAE3N9N8</accession>
<dbReference type="CDD" id="cd03791">
    <property type="entry name" value="GT5_Glycogen_synthase_DULL1-like"/>
    <property type="match status" value="1"/>
</dbReference>
<dbReference type="GO" id="GO:0005829">
    <property type="term" value="C:cytosol"/>
    <property type="evidence" value="ECO:0007669"/>
    <property type="project" value="TreeGrafter"/>
</dbReference>
<evidence type="ECO:0000256" key="2">
    <source>
        <dbReference type="ARBA" id="ARBA00002764"/>
    </source>
</evidence>
<comment type="similarity">
    <text evidence="4 8">Belongs to the glycosyltransferase 1 family. Bacterial/plant glycogen synthase subfamily.</text>
</comment>
<dbReference type="GO" id="GO:0004373">
    <property type="term" value="F:alpha-1,4-glucan glucosyltransferase (UDP-glucose donor) activity"/>
    <property type="evidence" value="ECO:0007669"/>
    <property type="project" value="InterPro"/>
</dbReference>
<comment type="catalytic activity">
    <reaction evidence="1 8">
        <text>[(1-&gt;4)-alpha-D-glucosyl](n) + ADP-alpha-D-glucose = [(1-&gt;4)-alpha-D-glucosyl](n+1) + ADP + H(+)</text>
        <dbReference type="Rhea" id="RHEA:18189"/>
        <dbReference type="Rhea" id="RHEA-COMP:9584"/>
        <dbReference type="Rhea" id="RHEA-COMP:9587"/>
        <dbReference type="ChEBI" id="CHEBI:15378"/>
        <dbReference type="ChEBI" id="CHEBI:15444"/>
        <dbReference type="ChEBI" id="CHEBI:57498"/>
        <dbReference type="ChEBI" id="CHEBI:456216"/>
        <dbReference type="EC" id="2.4.1.21"/>
    </reaction>
</comment>
<feature type="domain" description="Starch synthase catalytic" evidence="10">
    <location>
        <begin position="2"/>
        <end position="240"/>
    </location>
</feature>
<evidence type="ECO:0000259" key="10">
    <source>
        <dbReference type="Pfam" id="PF08323"/>
    </source>
</evidence>
<evidence type="ECO:0000256" key="3">
    <source>
        <dbReference type="ARBA" id="ARBA00004964"/>
    </source>
</evidence>
<dbReference type="SUPFAM" id="SSF53756">
    <property type="entry name" value="UDP-Glycosyltransferase/glycogen phosphorylase"/>
    <property type="match status" value="1"/>
</dbReference>
<sequence length="488" mass="52887">MRILQVAAEIFPLLKTGGLADIVGALPPALSAAGEDVRVLLPGFPAIRAGVREAAPVARLQAPWGEEAQLLLAHIAPDGQQRRITVYLIDAPGLYERPGNPYEDPQRQPYGDNHRRFALLGWVAMRLAQGLDAQWQPELVHAHDWHAGLAPAYLRFHAPQVKSLFTVHNLAYQGLFQPWNFPELGLPAQAFQLEGLEFHGQLSFMKAGLFYADRISTVSPTYAREIQTPAQGQGLDGLVRARADALHGILNAVDEAVWSPATDALLPNPYQLPEGRAMAGKAACKAALQAELGLASDAQAPLFIVVSRLSEQKGLHLVLEALDTLLAGGGQLALLGSGDAWLEEAFGAAAAEQPERVAVRIGYDEALAHRLFGAGDVVLVPSRFEPCGLTQMYGLRYGALPLVHRVGGLADTVTDSALENLADGTANGFVFDRFDADDLRRALRRAFALRARPTEWRRVRTTGMRRPAGWAQAAAQYVALYRQALQVA</sequence>
<keyword evidence="12" id="KW-1185">Reference proteome</keyword>
<keyword evidence="7 8" id="KW-0320">Glycogen biosynthesis</keyword>
<dbReference type="InterPro" id="IPR011835">
    <property type="entry name" value="GS/SS"/>
</dbReference>